<dbReference type="GO" id="GO:0032511">
    <property type="term" value="P:late endosome to vacuole transport via multivesicular body sorting pathway"/>
    <property type="evidence" value="ECO:0007669"/>
    <property type="project" value="EnsemblFungi"/>
</dbReference>
<dbReference type="InterPro" id="IPR041804">
    <property type="entry name" value="Vps9_CUE"/>
</dbReference>
<dbReference type="EMBL" id="HE806318">
    <property type="protein sequence ID" value="CCH60424.1"/>
    <property type="molecule type" value="Genomic_DNA"/>
</dbReference>
<dbReference type="Pfam" id="PF18151">
    <property type="entry name" value="DUF5601"/>
    <property type="match status" value="1"/>
</dbReference>
<feature type="compositionally biased region" description="Low complexity" evidence="2">
    <location>
        <begin position="419"/>
        <end position="434"/>
    </location>
</feature>
<dbReference type="FunFam" id="1.10.246.120:FF:000004">
    <property type="entry name" value="Vacuolar sorting protein"/>
    <property type="match status" value="1"/>
</dbReference>
<dbReference type="GO" id="GO:0006623">
    <property type="term" value="P:protein targeting to vacuole"/>
    <property type="evidence" value="ECO:0007669"/>
    <property type="project" value="EnsemblFungi"/>
</dbReference>
<dbReference type="GO" id="GO:0043130">
    <property type="term" value="F:ubiquitin binding"/>
    <property type="evidence" value="ECO:0007669"/>
    <property type="project" value="EnsemblFungi"/>
</dbReference>
<dbReference type="HOGENOM" id="CLU_007625_3_2_1"/>
<evidence type="ECO:0000259" key="4">
    <source>
        <dbReference type="PROSITE" id="PS51205"/>
    </source>
</evidence>
<feature type="region of interest" description="Disordered" evidence="2">
    <location>
        <begin position="392"/>
        <end position="413"/>
    </location>
</feature>
<dbReference type="Gene3D" id="1.10.8.10">
    <property type="entry name" value="DNA helicase RuvA subunit, C-terminal domain"/>
    <property type="match status" value="1"/>
</dbReference>
<feature type="region of interest" description="Disordered" evidence="2">
    <location>
        <begin position="419"/>
        <end position="438"/>
    </location>
</feature>
<dbReference type="Proteomes" id="UP000002866">
    <property type="component" value="Chromosome 3"/>
</dbReference>
<dbReference type="eggNOG" id="KOG2319">
    <property type="taxonomic scope" value="Eukaryota"/>
</dbReference>
<evidence type="ECO:0000259" key="3">
    <source>
        <dbReference type="PROSITE" id="PS51140"/>
    </source>
</evidence>
<evidence type="ECO:0000256" key="2">
    <source>
        <dbReference type="SAM" id="MobiDB-lite"/>
    </source>
</evidence>
<dbReference type="CDD" id="cd14369">
    <property type="entry name" value="CUE_VPS9_like"/>
    <property type="match status" value="1"/>
</dbReference>
<dbReference type="SUPFAM" id="SSF109993">
    <property type="entry name" value="VPS9 domain"/>
    <property type="match status" value="1"/>
</dbReference>
<dbReference type="GO" id="GO:0030139">
    <property type="term" value="C:endocytic vesicle"/>
    <property type="evidence" value="ECO:0007669"/>
    <property type="project" value="TreeGrafter"/>
</dbReference>
<dbReference type="PANTHER" id="PTHR23101:SF25">
    <property type="entry name" value="GTPASE-ACTIVATING PROTEIN AND VPS9 DOMAIN-CONTAINING PROTEIN 1"/>
    <property type="match status" value="1"/>
</dbReference>
<dbReference type="GO" id="GO:0005769">
    <property type="term" value="C:early endosome"/>
    <property type="evidence" value="ECO:0007669"/>
    <property type="project" value="EnsemblFungi"/>
</dbReference>
<dbReference type="GO" id="GO:0000011">
    <property type="term" value="P:vacuole inheritance"/>
    <property type="evidence" value="ECO:0007669"/>
    <property type="project" value="EnsemblFungi"/>
</dbReference>
<protein>
    <recommendedName>
        <fullName evidence="7">VPS9 domain-containing protein</fullName>
    </recommendedName>
</protein>
<feature type="compositionally biased region" description="Polar residues" evidence="2">
    <location>
        <begin position="15"/>
        <end position="24"/>
    </location>
</feature>
<gene>
    <name evidence="5" type="primary">TBLA0C06290</name>
    <name evidence="5" type="ORF">TBLA_0C06290</name>
</gene>
<dbReference type="InterPro" id="IPR003892">
    <property type="entry name" value="CUE"/>
</dbReference>
<dbReference type="GO" id="GO:0005085">
    <property type="term" value="F:guanyl-nucleotide exchange factor activity"/>
    <property type="evidence" value="ECO:0007669"/>
    <property type="project" value="EnsemblFungi"/>
</dbReference>
<dbReference type="InterPro" id="IPR037191">
    <property type="entry name" value="VPS9_dom_sf"/>
</dbReference>
<dbReference type="SUPFAM" id="SSF46934">
    <property type="entry name" value="UBA-like"/>
    <property type="match status" value="1"/>
</dbReference>
<dbReference type="GO" id="GO:0006895">
    <property type="term" value="P:Golgi to endosome transport"/>
    <property type="evidence" value="ECO:0007669"/>
    <property type="project" value="EnsemblFungi"/>
</dbReference>
<dbReference type="OrthoDB" id="300289at2759"/>
<name>I2H222_HENB6</name>
<dbReference type="AlphaFoldDB" id="I2H222"/>
<accession>I2H222</accession>
<evidence type="ECO:0008006" key="7">
    <source>
        <dbReference type="Google" id="ProtNLM"/>
    </source>
</evidence>
<feature type="compositionally biased region" description="Polar residues" evidence="2">
    <location>
        <begin position="32"/>
        <end position="55"/>
    </location>
</feature>
<dbReference type="GO" id="GO:0005829">
    <property type="term" value="C:cytosol"/>
    <property type="evidence" value="ECO:0007669"/>
    <property type="project" value="EnsemblFungi"/>
</dbReference>
<dbReference type="GeneID" id="14495404"/>
<dbReference type="STRING" id="1071380.I2H222"/>
<dbReference type="OMA" id="DVCIAKK"/>
<dbReference type="Gene3D" id="1.20.1050.80">
    <property type="entry name" value="VPS9 domain"/>
    <property type="match status" value="1"/>
</dbReference>
<dbReference type="FunCoup" id="I2H222">
    <property type="interactions" value="172"/>
</dbReference>
<dbReference type="GO" id="GO:0031267">
    <property type="term" value="F:small GTPase binding"/>
    <property type="evidence" value="ECO:0007669"/>
    <property type="project" value="TreeGrafter"/>
</dbReference>
<evidence type="ECO:0000313" key="5">
    <source>
        <dbReference type="EMBL" id="CCH60424.1"/>
    </source>
</evidence>
<evidence type="ECO:0000313" key="6">
    <source>
        <dbReference type="Proteomes" id="UP000002866"/>
    </source>
</evidence>
<keyword evidence="1" id="KW-0833">Ubl conjugation pathway</keyword>
<dbReference type="KEGG" id="tbl:TBLA_0C06290"/>
<feature type="region of interest" description="Disordered" evidence="2">
    <location>
        <begin position="15"/>
        <end position="64"/>
    </location>
</feature>
<dbReference type="PROSITE" id="PS51205">
    <property type="entry name" value="VPS9"/>
    <property type="match status" value="1"/>
</dbReference>
<dbReference type="SMART" id="SM00167">
    <property type="entry name" value="VPS9"/>
    <property type="match status" value="1"/>
</dbReference>
<dbReference type="Gene3D" id="1.10.246.120">
    <property type="match status" value="1"/>
</dbReference>
<dbReference type="Pfam" id="PF02204">
    <property type="entry name" value="VPS9"/>
    <property type="match status" value="1"/>
</dbReference>
<dbReference type="RefSeq" id="XP_004179943.1">
    <property type="nucleotide sequence ID" value="XM_004179895.1"/>
</dbReference>
<proteinExistence type="predicted"/>
<evidence type="ECO:0000256" key="1">
    <source>
        <dbReference type="ARBA" id="ARBA00022786"/>
    </source>
</evidence>
<dbReference type="InParanoid" id="I2H222"/>
<sequence length="503" mass="59028">MSYFDVLNDPNSISNSQIASDNDISSTSSSSEQGSINKEISINSRTSTLPTNSNEPFEYENENGNEDEPFYDFQLFLKQLKTPQADPIVRYARSFLHNFVTQRILWSAEEQQKLINDFKNFIYRKYSEYEPFKSLDTKQLNNAKEGMEKLIMGKLYTRCFSPYLKVMKDDLDKGHSNDLKDDILLKNKINEYKFMKPEYLDITNVETERLDKFVNFSVDELSKVNGYKAPRDKVVCILNSCKVLFGILKQSQLEGKGADTFIPLLIYTLLKSDIENLVSNVRYIERFRFENFIRGEESYYLSSLQAAINFINLELNKDSLTIDDEIEYERAHKNNEQRIAKENELLKNRELETKLKHNNFSTTNPSDYILSPLDEATSSLVNKVSDFFSTFTEDLDHDSGRPNSGSNNSRINDYHQHNQDQLQEYQQQQPQQLQEYRRHRHHRHISDEERQLARLMEQEQHKEVLDILQSMFPKMEKDLIRDVCYAKKYRIGTCVDVLLSFSE</sequence>
<reference evidence="5 6" key="1">
    <citation type="journal article" date="2011" name="Proc. Natl. Acad. Sci. U.S.A.">
        <title>Evolutionary erosion of yeast sex chromosomes by mating-type switching accidents.</title>
        <authorList>
            <person name="Gordon J.L."/>
            <person name="Armisen D."/>
            <person name="Proux-Wera E."/>
            <person name="Oheigeartaigh S.S."/>
            <person name="Byrne K.P."/>
            <person name="Wolfe K.H."/>
        </authorList>
    </citation>
    <scope>NUCLEOTIDE SEQUENCE [LARGE SCALE GENOMIC DNA]</scope>
    <source>
        <strain evidence="6">ATCC 34711 / CBS 6284 / DSM 70876 / NBRC 10599 / NRRL Y-10934 / UCD 77-7</strain>
    </source>
</reference>
<feature type="domain" description="VPS9" evidence="4">
    <location>
        <begin position="179"/>
        <end position="320"/>
    </location>
</feature>
<dbReference type="InterPro" id="IPR045046">
    <property type="entry name" value="Vps9-like"/>
</dbReference>
<dbReference type="InterPro" id="IPR009060">
    <property type="entry name" value="UBA-like_sf"/>
</dbReference>
<dbReference type="PANTHER" id="PTHR23101">
    <property type="entry name" value="RAB GDP/GTP EXCHANGE FACTOR"/>
    <property type="match status" value="1"/>
</dbReference>
<keyword evidence="6" id="KW-1185">Reference proteome</keyword>
<feature type="domain" description="CUE" evidence="3">
    <location>
        <begin position="460"/>
        <end position="503"/>
    </location>
</feature>
<dbReference type="PROSITE" id="PS51140">
    <property type="entry name" value="CUE"/>
    <property type="match status" value="1"/>
</dbReference>
<dbReference type="GO" id="GO:0036010">
    <property type="term" value="P:protein localization to endosome"/>
    <property type="evidence" value="ECO:0007669"/>
    <property type="project" value="EnsemblFungi"/>
</dbReference>
<dbReference type="InterPro" id="IPR003123">
    <property type="entry name" value="VPS9"/>
</dbReference>
<dbReference type="InterPro" id="IPR041545">
    <property type="entry name" value="DUF5601"/>
</dbReference>
<dbReference type="Pfam" id="PF02845">
    <property type="entry name" value="CUE"/>
    <property type="match status" value="1"/>
</dbReference>
<feature type="compositionally biased region" description="Low complexity" evidence="2">
    <location>
        <begin position="401"/>
        <end position="411"/>
    </location>
</feature>
<dbReference type="SMART" id="SM00546">
    <property type="entry name" value="CUE"/>
    <property type="match status" value="1"/>
</dbReference>
<organism evidence="5 6">
    <name type="scientific">Henningerozyma blattae (strain ATCC 34711 / CBS 6284 / DSM 70876 / NBRC 10599 / NRRL Y-10934 / UCD 77-7)</name>
    <name type="common">Yeast</name>
    <name type="synonym">Tetrapisispora blattae</name>
    <dbReference type="NCBI Taxonomy" id="1071380"/>
    <lineage>
        <taxon>Eukaryota</taxon>
        <taxon>Fungi</taxon>
        <taxon>Dikarya</taxon>
        <taxon>Ascomycota</taxon>
        <taxon>Saccharomycotina</taxon>
        <taxon>Saccharomycetes</taxon>
        <taxon>Saccharomycetales</taxon>
        <taxon>Saccharomycetaceae</taxon>
        <taxon>Henningerozyma</taxon>
    </lineage>
</organism>